<sequence>MTDNRVKSSLRNTWESAAPGWAKWENVFATTLSGATDTLIDMAGVRPGMRVLDLACGAGSQSIQAAMRVGADGEVVASDISGTMLEHVRRNAARAGLQNIETLECAADELVETLAPFDAAMCRLGLMLFPSPGEALKSVQRALKPGARFAALVFTTPAANPFMAQPMAILLRHAGKSPPAPGQPGIFALGGDGVLERLMHDSGLGDVRTRHVRAQLVLPSASDALQLMQEAAGAYRAVVADLDVAARVRAWNDVHECLKQFDVGEGFKTELELIIGSGAKPG</sequence>
<reference evidence="2 3" key="1">
    <citation type="submission" date="2019-03" db="EMBL/GenBank/DDBJ databases">
        <title>Efficiently degradation of phenoxyalkanoic acid herbicides by Cupriavidus oxalaticus strain X32.</title>
        <authorList>
            <person name="Sheng X."/>
        </authorList>
    </citation>
    <scope>NUCLEOTIDE SEQUENCE [LARGE SCALE GENOMIC DNA]</scope>
    <source>
        <strain evidence="2 3">X32</strain>
    </source>
</reference>
<evidence type="ECO:0000313" key="2">
    <source>
        <dbReference type="EMBL" id="QBY53307.1"/>
    </source>
</evidence>
<dbReference type="EMBL" id="CP038635">
    <property type="protein sequence ID" value="QBY53307.1"/>
    <property type="molecule type" value="Genomic_DNA"/>
</dbReference>
<protein>
    <submittedName>
        <fullName evidence="2">Methyltransferase domain-containing protein</fullName>
    </submittedName>
</protein>
<dbReference type="GO" id="GO:0032259">
    <property type="term" value="P:methylation"/>
    <property type="evidence" value="ECO:0007669"/>
    <property type="project" value="UniProtKB-KW"/>
</dbReference>
<dbReference type="InterPro" id="IPR029063">
    <property type="entry name" value="SAM-dependent_MTases_sf"/>
</dbReference>
<dbReference type="Gene3D" id="3.40.50.150">
    <property type="entry name" value="Vaccinia Virus protein VP39"/>
    <property type="match status" value="1"/>
</dbReference>
<feature type="domain" description="Methyltransferase" evidence="1">
    <location>
        <begin position="47"/>
        <end position="151"/>
    </location>
</feature>
<evidence type="ECO:0000313" key="3">
    <source>
        <dbReference type="Proteomes" id="UP000295294"/>
    </source>
</evidence>
<dbReference type="PANTHER" id="PTHR43667:SF2">
    <property type="entry name" value="FATTY ACID C-METHYL TRANSFERASE"/>
    <property type="match status" value="1"/>
</dbReference>
<name>A0A4P7LKQ8_9BURK</name>
<keyword evidence="2" id="KW-0489">Methyltransferase</keyword>
<dbReference type="CDD" id="cd02440">
    <property type="entry name" value="AdoMet_MTases"/>
    <property type="match status" value="1"/>
</dbReference>
<dbReference type="InterPro" id="IPR025714">
    <property type="entry name" value="Methyltranfer_dom"/>
</dbReference>
<dbReference type="SUPFAM" id="SSF53335">
    <property type="entry name" value="S-adenosyl-L-methionine-dependent methyltransferases"/>
    <property type="match status" value="1"/>
</dbReference>
<dbReference type="KEGG" id="cox:E0W60_19640"/>
<dbReference type="InterPro" id="IPR050723">
    <property type="entry name" value="CFA/CMAS"/>
</dbReference>
<dbReference type="OrthoDB" id="9795634at2"/>
<dbReference type="Pfam" id="PF13847">
    <property type="entry name" value="Methyltransf_31"/>
    <property type="match status" value="1"/>
</dbReference>
<evidence type="ECO:0000259" key="1">
    <source>
        <dbReference type="Pfam" id="PF13847"/>
    </source>
</evidence>
<dbReference type="GO" id="GO:0008168">
    <property type="term" value="F:methyltransferase activity"/>
    <property type="evidence" value="ECO:0007669"/>
    <property type="project" value="UniProtKB-KW"/>
</dbReference>
<keyword evidence="2" id="KW-0808">Transferase</keyword>
<gene>
    <name evidence="2" type="ORF">E0W60_19640</name>
</gene>
<proteinExistence type="predicted"/>
<dbReference type="Proteomes" id="UP000295294">
    <property type="component" value="Chromosome 2"/>
</dbReference>
<dbReference type="AlphaFoldDB" id="A0A4P7LKQ8"/>
<accession>A0A4P7LKQ8</accession>
<dbReference type="RefSeq" id="WP_135705334.1">
    <property type="nucleotide sequence ID" value="NZ_CP038635.1"/>
</dbReference>
<dbReference type="PANTHER" id="PTHR43667">
    <property type="entry name" value="CYCLOPROPANE-FATTY-ACYL-PHOSPHOLIPID SYNTHASE"/>
    <property type="match status" value="1"/>
</dbReference>
<organism evidence="2 3">
    <name type="scientific">Cupriavidus oxalaticus</name>
    <dbReference type="NCBI Taxonomy" id="96344"/>
    <lineage>
        <taxon>Bacteria</taxon>
        <taxon>Pseudomonadati</taxon>
        <taxon>Pseudomonadota</taxon>
        <taxon>Betaproteobacteria</taxon>
        <taxon>Burkholderiales</taxon>
        <taxon>Burkholderiaceae</taxon>
        <taxon>Cupriavidus</taxon>
    </lineage>
</organism>